<accession>A0A1H1YVT0</accession>
<dbReference type="InterPro" id="IPR054491">
    <property type="entry name" value="MGH1-like_GH"/>
</dbReference>
<evidence type="ECO:0000259" key="3">
    <source>
        <dbReference type="Pfam" id="PF22422"/>
    </source>
</evidence>
<name>A0A1H1YVT0_9MICC</name>
<sequence length="734" mass="79491">MAGWNADTAAGPVGAGTVTLVEGSSFCISAANGDIRPELPHGVFHEDTRILSGWTLAVNGLPLEPLTAETKEPYRALFIGRVPRADGYADSPLIVERLREAAAGMVEEVTVRNYSSEPVPCLVTFSVDADFADLFEVKEARVQRRWQEARGADGDSLIISAAWQDLRKAVLVRGRGGVAAAGGLTYKAVVPGHGLWTARLSVAPTGRQDIRRPAGHGPSPSDLRHQEWVSRIPRLQMTNRSIERTLRRSYDDLGALRITDPAHPERIVVAAGAPWFMTLFGRDSLWASEMALPVDPSLALGTLQTLADRQGKVVDPMSEEEPGKILHEVRLGVSSGLALGGKSVYYGSVDATPQFVMTLASVSRWGFGRDSIAALLPNADRALDWVRNYGDKDGDGFVEYSRLNDQGLLNQGWKDSWDGINFAGGTLAEPPIALCEVQALVYSALLSRAWMAYDAGDAPLAARLTDEAAQLKKRFNEEFWLPDRGYFAIALDGRKRPVDSCASNMGQCLWHGIVDDDKVPMVAERLMSPEMFSGWGVRTLASDMGAYNPASYHNGSVWPHDNAIIAAGLMRYGFVEEAQRIATALLEAAEFSGGRLPELFCGFSREQVAEPVPYPTACSPQAWAATTPIMLITSLMRYDAHVSRGGFWMDPALPESYGNLHITNAPLAGGRITIDITGSEPTVQGLPEGLTFHREHRPWLTELISEAGLDTPAAGDGRPTNSKAPNGKAPNSGH</sequence>
<dbReference type="InterPro" id="IPR012341">
    <property type="entry name" value="6hp_glycosidase-like_sf"/>
</dbReference>
<dbReference type="InterPro" id="IPR032856">
    <property type="entry name" value="GDE_N_bis"/>
</dbReference>
<feature type="domain" description="Putative glycogen debranching enzyme N-terminal" evidence="2">
    <location>
        <begin position="20"/>
        <end position="200"/>
    </location>
</feature>
<dbReference type="InterPro" id="IPR008928">
    <property type="entry name" value="6-hairpin_glycosidase_sf"/>
</dbReference>
<evidence type="ECO:0000313" key="5">
    <source>
        <dbReference type="Proteomes" id="UP000198751"/>
    </source>
</evidence>
<keyword evidence="5" id="KW-1185">Reference proteome</keyword>
<dbReference type="Proteomes" id="UP000198751">
    <property type="component" value="Chromosome I"/>
</dbReference>
<dbReference type="RefSeq" id="WP_231994261.1">
    <property type="nucleotide sequence ID" value="NZ_LT629779.1"/>
</dbReference>
<evidence type="ECO:0000259" key="2">
    <source>
        <dbReference type="Pfam" id="PF14742"/>
    </source>
</evidence>
<gene>
    <name evidence="4" type="ORF">SAMN04489743_2178</name>
</gene>
<feature type="domain" description="Mannosylglycerate hydrolase MGH1-like glycoside hydrolase" evidence="3">
    <location>
        <begin position="414"/>
        <end position="590"/>
    </location>
</feature>
<dbReference type="GO" id="GO:0005975">
    <property type="term" value="P:carbohydrate metabolic process"/>
    <property type="evidence" value="ECO:0007669"/>
    <property type="project" value="InterPro"/>
</dbReference>
<dbReference type="AlphaFoldDB" id="A0A1H1YVT0"/>
<proteinExistence type="predicted"/>
<dbReference type="Pfam" id="PF22422">
    <property type="entry name" value="MGH1-like_GH"/>
    <property type="match status" value="1"/>
</dbReference>
<dbReference type="SUPFAM" id="SSF48208">
    <property type="entry name" value="Six-hairpin glycosidases"/>
    <property type="match status" value="1"/>
</dbReference>
<dbReference type="Gene3D" id="1.50.10.10">
    <property type="match status" value="1"/>
</dbReference>
<dbReference type="EMBL" id="LT629779">
    <property type="protein sequence ID" value="SDT25472.1"/>
    <property type="molecule type" value="Genomic_DNA"/>
</dbReference>
<dbReference type="Pfam" id="PF14742">
    <property type="entry name" value="GDE_N_bis"/>
    <property type="match status" value="1"/>
</dbReference>
<evidence type="ECO:0000313" key="4">
    <source>
        <dbReference type="EMBL" id="SDT25472.1"/>
    </source>
</evidence>
<protein>
    <submittedName>
        <fullName evidence="4">Glycogen debranching enzyme (Alpha-1,6-glucosidase)</fullName>
    </submittedName>
</protein>
<organism evidence="4 5">
    <name type="scientific">Pseudarthrobacter equi</name>
    <dbReference type="NCBI Taxonomy" id="728066"/>
    <lineage>
        <taxon>Bacteria</taxon>
        <taxon>Bacillati</taxon>
        <taxon>Actinomycetota</taxon>
        <taxon>Actinomycetes</taxon>
        <taxon>Micrococcales</taxon>
        <taxon>Micrococcaceae</taxon>
        <taxon>Pseudarthrobacter</taxon>
    </lineage>
</organism>
<evidence type="ECO:0000256" key="1">
    <source>
        <dbReference type="SAM" id="MobiDB-lite"/>
    </source>
</evidence>
<reference evidence="5" key="1">
    <citation type="submission" date="2016-10" db="EMBL/GenBank/DDBJ databases">
        <authorList>
            <person name="Varghese N."/>
            <person name="Submissions S."/>
        </authorList>
    </citation>
    <scope>NUCLEOTIDE SEQUENCE [LARGE SCALE GENOMIC DNA]</scope>
    <source>
        <strain evidence="5">IMMIB L-1606</strain>
    </source>
</reference>
<feature type="region of interest" description="Disordered" evidence="1">
    <location>
        <begin position="709"/>
        <end position="734"/>
    </location>
</feature>